<keyword evidence="1" id="KW-0472">Membrane</keyword>
<protein>
    <submittedName>
        <fullName evidence="2">Putative phage-related protein tail component</fullName>
    </submittedName>
</protein>
<evidence type="ECO:0000256" key="1">
    <source>
        <dbReference type="SAM" id="Phobius"/>
    </source>
</evidence>
<evidence type="ECO:0000313" key="2">
    <source>
        <dbReference type="EMBL" id="AFX83913.1"/>
    </source>
</evidence>
<sequence>MKVVKVYGALRERLGQCRFELDVATPAQAIKALCVNFPGLDKWLVDSEQDGVGYRVRVGKQQATPDDVSVLGLPWSEREVFSITPVVAGAGGGGFGQFLLGGLLIGASFLFPGAGLFGAGFGVFGPLSAGTIGTLTTVGTALSVVGASLVLGGVSQMLSPTPDLGDDSEKLRNFTFSGITNTIQQGLPVPIAYGRVVVGSAVISTGLDVDHSSNIYSFNGKLGSIPLGADFVAGEGLGGTGVFGVKT</sequence>
<organism evidence="2">
    <name type="scientific">uncultured Mediterranean phage MEDS5 group</name>
    <dbReference type="NCBI Taxonomy" id="1262075"/>
    <lineage>
        <taxon>Viruses</taxon>
        <taxon>Duplodnaviria</taxon>
        <taxon>Heunggongvirae</taxon>
        <taxon>Uroviricota</taxon>
        <taxon>Caudoviricetes</taxon>
        <taxon>environmental samples</taxon>
    </lineage>
</organism>
<accession>K7XXM5</accession>
<reference evidence="2" key="1">
    <citation type="journal article" date="2013" name="Appl. Environ. Microbiol.">
        <title>Reconstruction of novel cyanobacterial siphovirus genomes from mediterranean metagenomic fosmids.</title>
        <authorList>
            <person name="Mizuno C.M."/>
            <person name="Rodriguez-Valera F."/>
            <person name="Garcia-Heredia I."/>
            <person name="Martin-Cuadrado A.B."/>
            <person name="Ghai R."/>
        </authorList>
    </citation>
    <scope>NUCLEOTIDE SEQUENCE</scope>
</reference>
<name>K7XXM5_9CAUD</name>
<feature type="transmembrane region" description="Helical" evidence="1">
    <location>
        <begin position="130"/>
        <end position="151"/>
    </location>
</feature>
<dbReference type="EMBL" id="JX536274">
    <property type="protein sequence ID" value="AFX83913.1"/>
    <property type="molecule type" value="Genomic_DNA"/>
</dbReference>
<keyword evidence="1" id="KW-1133">Transmembrane helix</keyword>
<keyword evidence="1" id="KW-0812">Transmembrane</keyword>
<feature type="transmembrane region" description="Helical" evidence="1">
    <location>
        <begin position="98"/>
        <end position="124"/>
    </location>
</feature>
<gene>
    <name evidence="2" type="ORF">MedDCM-OCT-S15-C5-cds16</name>
</gene>
<proteinExistence type="predicted"/>